<reference evidence="2 3" key="1">
    <citation type="submission" date="2016-06" db="EMBL/GenBank/DDBJ databases">
        <title>Genome sequence of Clostridium acetireducens DSM 10703.</title>
        <authorList>
            <person name="Poehlein A."/>
            <person name="Fluechter S."/>
            <person name="Duerre P."/>
            <person name="Daniel R."/>
        </authorList>
    </citation>
    <scope>NUCLEOTIDE SEQUENCE [LARGE SCALE GENOMIC DNA]</scope>
    <source>
        <strain evidence="2 3">DSM 10703</strain>
    </source>
</reference>
<dbReference type="STRING" id="1121290.CLAOCE_02140"/>
<keyword evidence="1" id="KW-1133">Transmembrane helix</keyword>
<dbReference type="Proteomes" id="UP000175744">
    <property type="component" value="Unassembled WGS sequence"/>
</dbReference>
<proteinExistence type="predicted"/>
<keyword evidence="1" id="KW-0812">Transmembrane</keyword>
<keyword evidence="3" id="KW-1185">Reference proteome</keyword>
<sequence length="76" mass="9167">MINKQEVIEFNITIIKCFAVFLLLGLFLPKIIDYALYKLINNTNIYKNSIFVYNVINRNINFIYNYIYIFKQFLSL</sequence>
<dbReference type="AlphaFoldDB" id="A0A1E8F1Y0"/>
<protein>
    <submittedName>
        <fullName evidence="2">Uncharacterized protein</fullName>
    </submittedName>
</protein>
<accession>A0A1E8F1Y0</accession>
<keyword evidence="1" id="KW-0472">Membrane</keyword>
<evidence type="ECO:0000313" key="2">
    <source>
        <dbReference type="EMBL" id="OFI07610.1"/>
    </source>
</evidence>
<name>A0A1E8F1Y0_9CLOT</name>
<dbReference type="EMBL" id="LZFO01000002">
    <property type="protein sequence ID" value="OFI07610.1"/>
    <property type="molecule type" value="Genomic_DNA"/>
</dbReference>
<evidence type="ECO:0000256" key="1">
    <source>
        <dbReference type="SAM" id="Phobius"/>
    </source>
</evidence>
<evidence type="ECO:0000313" key="3">
    <source>
        <dbReference type="Proteomes" id="UP000175744"/>
    </source>
</evidence>
<feature type="transmembrane region" description="Helical" evidence="1">
    <location>
        <begin position="12"/>
        <end position="32"/>
    </location>
</feature>
<comment type="caution">
    <text evidence="2">The sequence shown here is derived from an EMBL/GenBank/DDBJ whole genome shotgun (WGS) entry which is preliminary data.</text>
</comment>
<gene>
    <name evidence="2" type="ORF">CLOACE_02140</name>
</gene>
<organism evidence="2 3">
    <name type="scientific">Clostridium acetireducens DSM 10703</name>
    <dbReference type="NCBI Taxonomy" id="1121290"/>
    <lineage>
        <taxon>Bacteria</taxon>
        <taxon>Bacillati</taxon>
        <taxon>Bacillota</taxon>
        <taxon>Clostridia</taxon>
        <taxon>Eubacteriales</taxon>
        <taxon>Clostridiaceae</taxon>
        <taxon>Clostridium</taxon>
    </lineage>
</organism>